<dbReference type="AlphaFoldDB" id="A0A4U0X987"/>
<keyword evidence="1" id="KW-0479">Metal-binding</keyword>
<dbReference type="Gene3D" id="3.40.50.200">
    <property type="entry name" value="Peptidase S8/S53 domain"/>
    <property type="match status" value="1"/>
</dbReference>
<protein>
    <recommendedName>
        <fullName evidence="2">Peptidase S53 domain-containing protein</fullName>
    </recommendedName>
</protein>
<comment type="caution">
    <text evidence="3">The sequence shown here is derived from an EMBL/GenBank/DDBJ whole genome shotgun (WGS) entry which is preliminary data.</text>
</comment>
<evidence type="ECO:0000313" key="4">
    <source>
        <dbReference type="Proteomes" id="UP000309340"/>
    </source>
</evidence>
<evidence type="ECO:0000256" key="1">
    <source>
        <dbReference type="PROSITE-ProRule" id="PRU01032"/>
    </source>
</evidence>
<feature type="binding site" evidence="1">
    <location>
        <position position="123"/>
    </location>
    <ligand>
        <name>Ca(2+)</name>
        <dbReference type="ChEBI" id="CHEBI:29108"/>
    </ligand>
</feature>
<comment type="caution">
    <text evidence="1">Lacks conserved residue(s) required for the propagation of feature annotation.</text>
</comment>
<keyword evidence="1" id="KW-0106">Calcium</keyword>
<dbReference type="SUPFAM" id="SSF52743">
    <property type="entry name" value="Subtilisin-like"/>
    <property type="match status" value="1"/>
</dbReference>
<dbReference type="STRING" id="329884.A0A4U0X987"/>
<dbReference type="OrthoDB" id="3513207at2759"/>
<comment type="cofactor">
    <cofactor evidence="1">
        <name>Ca(2+)</name>
        <dbReference type="ChEBI" id="CHEBI:29108"/>
    </cofactor>
    <text evidence="1">Binds 1 Ca(2+) ion per subunit.</text>
</comment>
<dbReference type="PANTHER" id="PTHR14218">
    <property type="entry name" value="PROTEASE S8 TRIPEPTIDYL PEPTIDASE I CLN2"/>
    <property type="match status" value="1"/>
</dbReference>
<evidence type="ECO:0000259" key="2">
    <source>
        <dbReference type="PROSITE" id="PS51695"/>
    </source>
</evidence>
<dbReference type="GO" id="GO:0008240">
    <property type="term" value="F:tripeptidyl-peptidase activity"/>
    <property type="evidence" value="ECO:0007669"/>
    <property type="project" value="TreeGrafter"/>
</dbReference>
<accession>A0A4U0X987</accession>
<dbReference type="EMBL" id="NAJQ01000275">
    <property type="protein sequence ID" value="TKA73170.1"/>
    <property type="molecule type" value="Genomic_DNA"/>
</dbReference>
<name>A0A4U0X987_9PEZI</name>
<proteinExistence type="predicted"/>
<feature type="binding site" evidence="1">
    <location>
        <position position="105"/>
    </location>
    <ligand>
        <name>Ca(2+)</name>
        <dbReference type="ChEBI" id="CHEBI:29108"/>
    </ligand>
</feature>
<dbReference type="Proteomes" id="UP000309340">
    <property type="component" value="Unassembled WGS sequence"/>
</dbReference>
<organism evidence="3 4">
    <name type="scientific">Friedmanniomyces simplex</name>
    <dbReference type="NCBI Taxonomy" id="329884"/>
    <lineage>
        <taxon>Eukaryota</taxon>
        <taxon>Fungi</taxon>
        <taxon>Dikarya</taxon>
        <taxon>Ascomycota</taxon>
        <taxon>Pezizomycotina</taxon>
        <taxon>Dothideomycetes</taxon>
        <taxon>Dothideomycetidae</taxon>
        <taxon>Mycosphaerellales</taxon>
        <taxon>Teratosphaeriaceae</taxon>
        <taxon>Friedmanniomyces</taxon>
    </lineage>
</organism>
<sequence length="146" mass="15753">MSSYFHERDLGHPYYVANADTSNIGANGGIYNWAGRGYPDVSANGANYRMFTNLTDYHYYGTSLAAPLWASVATLINEDRALAGKGLIGFVNPTLYENAWAMKDIMNGSNPNCGSSGFAAVEGWDPVTGLGTPDCPKLLRLFMGLP</sequence>
<dbReference type="GO" id="GO:0004252">
    <property type="term" value="F:serine-type endopeptidase activity"/>
    <property type="evidence" value="ECO:0007669"/>
    <property type="project" value="InterPro"/>
</dbReference>
<dbReference type="PROSITE" id="PS51695">
    <property type="entry name" value="SEDOLISIN"/>
    <property type="match status" value="1"/>
</dbReference>
<reference evidence="3 4" key="1">
    <citation type="submission" date="2017-03" db="EMBL/GenBank/DDBJ databases">
        <title>Genomes of endolithic fungi from Antarctica.</title>
        <authorList>
            <person name="Coleine C."/>
            <person name="Masonjones S."/>
            <person name="Stajich J.E."/>
        </authorList>
    </citation>
    <scope>NUCLEOTIDE SEQUENCE [LARGE SCALE GENOMIC DNA]</scope>
    <source>
        <strain evidence="3 4">CCFEE 5184</strain>
    </source>
</reference>
<gene>
    <name evidence="3" type="ORF">B0A55_07398</name>
</gene>
<dbReference type="GO" id="GO:0006508">
    <property type="term" value="P:proteolysis"/>
    <property type="evidence" value="ECO:0007669"/>
    <property type="project" value="InterPro"/>
</dbReference>
<keyword evidence="4" id="KW-1185">Reference proteome</keyword>
<feature type="domain" description="Peptidase S53" evidence="2">
    <location>
        <begin position="1"/>
        <end position="145"/>
    </location>
</feature>
<dbReference type="PANTHER" id="PTHR14218:SF19">
    <property type="entry name" value="SERINE PROTEASE AORO, PUTATIVE (AFU_ORTHOLOGUE AFUA_6G10250)-RELATED"/>
    <property type="match status" value="1"/>
</dbReference>
<feature type="binding site" evidence="1">
    <location>
        <position position="104"/>
    </location>
    <ligand>
        <name>Ca(2+)</name>
        <dbReference type="ChEBI" id="CHEBI:29108"/>
    </ligand>
</feature>
<evidence type="ECO:0000313" key="3">
    <source>
        <dbReference type="EMBL" id="TKA73170.1"/>
    </source>
</evidence>
<dbReference type="InterPro" id="IPR036852">
    <property type="entry name" value="Peptidase_S8/S53_dom_sf"/>
</dbReference>
<feature type="binding site" evidence="1">
    <location>
        <position position="125"/>
    </location>
    <ligand>
        <name>Ca(2+)</name>
        <dbReference type="ChEBI" id="CHEBI:29108"/>
    </ligand>
</feature>
<dbReference type="InterPro" id="IPR050819">
    <property type="entry name" value="Tripeptidyl-peptidase_I"/>
</dbReference>
<dbReference type="InterPro" id="IPR030400">
    <property type="entry name" value="Sedolisin_dom"/>
</dbReference>
<dbReference type="GO" id="GO:0046872">
    <property type="term" value="F:metal ion binding"/>
    <property type="evidence" value="ECO:0007669"/>
    <property type="project" value="UniProtKB-UniRule"/>
</dbReference>